<feature type="compositionally biased region" description="Low complexity" evidence="1">
    <location>
        <begin position="75"/>
        <end position="85"/>
    </location>
</feature>
<dbReference type="AlphaFoldDB" id="A0A7Y4KHM1"/>
<dbReference type="Proteomes" id="UP000563426">
    <property type="component" value="Unassembled WGS sequence"/>
</dbReference>
<comment type="caution">
    <text evidence="2">The sequence shown here is derived from an EMBL/GenBank/DDBJ whole genome shotgun (WGS) entry which is preliminary data.</text>
</comment>
<evidence type="ECO:0000313" key="3">
    <source>
        <dbReference type="Proteomes" id="UP000563426"/>
    </source>
</evidence>
<dbReference type="RefSeq" id="WP_171434100.1">
    <property type="nucleotide sequence ID" value="NZ_JABFJV010000037.1"/>
</dbReference>
<dbReference type="EMBL" id="JABFJV010000037">
    <property type="protein sequence ID" value="NOK33435.1"/>
    <property type="molecule type" value="Genomic_DNA"/>
</dbReference>
<evidence type="ECO:0000256" key="1">
    <source>
        <dbReference type="SAM" id="MobiDB-lite"/>
    </source>
</evidence>
<name>A0A7Y4KHM1_9BACT</name>
<protein>
    <submittedName>
        <fullName evidence="2">Uncharacterized protein</fullName>
    </submittedName>
</protein>
<reference evidence="2 3" key="1">
    <citation type="submission" date="2020-05" db="EMBL/GenBank/DDBJ databases">
        <authorList>
            <person name="Whitworth D."/>
        </authorList>
    </citation>
    <scope>NUCLEOTIDE SEQUENCE [LARGE SCALE GENOMIC DNA]</scope>
    <source>
        <strain evidence="2 3">AB043B</strain>
    </source>
</reference>
<sequence>MKSFKAGFPKTPKAPPAPPKVTNTVAQDPTFSKPGTPAAKPPSSTATPTGTPTGSPNVSRPGTPDKTPQGDAFKPSGSPGASSSSRPNIDAHSLQGPQVRSPHLSETEIADLAMGRTPGKGKAVTPRPEIQQVVQEMKQEVPGAEVLRYTDQGGHPMLKQPGLPAGADAGVCSAMTSEWIRTGIEAGGDPLKGSQSFGKLTDNHFGKLIDKQHAEHLQSNSLTSKNNEHLADIAKLEGSVKLLQGKSAQRKEINELLTNPDLTPEQRQGLKAQRTALTQELKEGMAQLNQDQAAIAKKQEALSGLVDDFRTGRGGGHPGVKVQDFEPIDGETFGQKLFEGTKENGHYRIGLRKPGEAAEGHVLGLHKTDGPNRLLDANTAEWKTNNHKDAVNLTLEHIDRLYPGYGSFDITRY</sequence>
<feature type="compositionally biased region" description="Low complexity" evidence="1">
    <location>
        <begin position="20"/>
        <end position="56"/>
    </location>
</feature>
<organism evidence="2 3">
    <name type="scientific">Corallococcus exercitus</name>
    <dbReference type="NCBI Taxonomy" id="2316736"/>
    <lineage>
        <taxon>Bacteria</taxon>
        <taxon>Pseudomonadati</taxon>
        <taxon>Myxococcota</taxon>
        <taxon>Myxococcia</taxon>
        <taxon>Myxococcales</taxon>
        <taxon>Cystobacterineae</taxon>
        <taxon>Myxococcaceae</taxon>
        <taxon>Corallococcus</taxon>
    </lineage>
</organism>
<accession>A0A7Y4KHM1</accession>
<keyword evidence="3" id="KW-1185">Reference proteome</keyword>
<proteinExistence type="predicted"/>
<feature type="region of interest" description="Disordered" evidence="1">
    <location>
        <begin position="1"/>
        <end position="103"/>
    </location>
</feature>
<evidence type="ECO:0000313" key="2">
    <source>
        <dbReference type="EMBL" id="NOK33435.1"/>
    </source>
</evidence>
<gene>
    <name evidence="2" type="ORF">HMI49_09525</name>
</gene>